<dbReference type="InterPro" id="IPR050595">
    <property type="entry name" value="Bact_response_regulator"/>
</dbReference>
<protein>
    <recommendedName>
        <fullName evidence="3">Response regulatory domain-containing protein</fullName>
    </recommendedName>
</protein>
<dbReference type="SMART" id="SM00448">
    <property type="entry name" value="REC"/>
    <property type="match status" value="1"/>
</dbReference>
<dbReference type="Pfam" id="PF00072">
    <property type="entry name" value="Response_reg"/>
    <property type="match status" value="1"/>
</dbReference>
<reference evidence="5" key="1">
    <citation type="submission" date="2017-09" db="EMBL/GenBank/DDBJ databases">
        <authorList>
            <person name="Feng G."/>
            <person name="Zhu H."/>
        </authorList>
    </citation>
    <scope>NUCLEOTIDE SEQUENCE [LARGE SCALE GENOMIC DNA]</scope>
    <source>
        <strain evidence="5">1PNM-20</strain>
    </source>
</reference>
<keyword evidence="5" id="KW-1185">Reference proteome</keyword>
<comment type="caution">
    <text evidence="4">The sequence shown here is derived from an EMBL/GenBank/DDBJ whole genome shotgun (WGS) entry which is preliminary data.</text>
</comment>
<dbReference type="InterPro" id="IPR011006">
    <property type="entry name" value="CheY-like_superfamily"/>
</dbReference>
<dbReference type="PANTHER" id="PTHR44591">
    <property type="entry name" value="STRESS RESPONSE REGULATOR PROTEIN 1"/>
    <property type="match status" value="1"/>
</dbReference>
<dbReference type="EMBL" id="NSLI01000002">
    <property type="protein sequence ID" value="PAX08826.1"/>
    <property type="molecule type" value="Genomic_DNA"/>
</dbReference>
<dbReference type="PROSITE" id="PS50110">
    <property type="entry name" value="RESPONSE_REGULATORY"/>
    <property type="match status" value="1"/>
</dbReference>
<evidence type="ECO:0000313" key="4">
    <source>
        <dbReference type="EMBL" id="PAX08826.1"/>
    </source>
</evidence>
<dbReference type="AlphaFoldDB" id="A0A2A2SHV5"/>
<evidence type="ECO:0000259" key="3">
    <source>
        <dbReference type="PROSITE" id="PS50110"/>
    </source>
</evidence>
<sequence>MTERRRSRPPLILVVDDEAPLRMLAADIFEDAGYEVIAAASGPEALVLLNTRSDVRAVVTDVQMPGDPDGLGLARAFRERCPDCAIVVVSGRALPSAQELAADAAFMAKPYDTREIVATVDRLLAPTA</sequence>
<dbReference type="GO" id="GO:0000160">
    <property type="term" value="P:phosphorelay signal transduction system"/>
    <property type="evidence" value="ECO:0007669"/>
    <property type="project" value="InterPro"/>
</dbReference>
<dbReference type="SUPFAM" id="SSF52172">
    <property type="entry name" value="CheY-like"/>
    <property type="match status" value="1"/>
</dbReference>
<feature type="modified residue" description="4-aspartylphosphate" evidence="2">
    <location>
        <position position="61"/>
    </location>
</feature>
<evidence type="ECO:0000313" key="5">
    <source>
        <dbReference type="Proteomes" id="UP000218151"/>
    </source>
</evidence>
<dbReference type="Gene3D" id="3.40.50.2300">
    <property type="match status" value="1"/>
</dbReference>
<accession>A0A2A2SHV5</accession>
<dbReference type="PANTHER" id="PTHR44591:SF3">
    <property type="entry name" value="RESPONSE REGULATORY DOMAIN-CONTAINING PROTEIN"/>
    <property type="match status" value="1"/>
</dbReference>
<name>A0A2A2SHV5_9SPHN</name>
<proteinExistence type="predicted"/>
<dbReference type="OrthoDB" id="9784719at2"/>
<gene>
    <name evidence="4" type="ORF">CKY28_05565</name>
</gene>
<evidence type="ECO:0000256" key="1">
    <source>
        <dbReference type="ARBA" id="ARBA00022553"/>
    </source>
</evidence>
<dbReference type="RefSeq" id="WP_095997337.1">
    <property type="nucleotide sequence ID" value="NZ_NSLI01000002.1"/>
</dbReference>
<organism evidence="4 5">
    <name type="scientific">Sphingomonas lenta</name>
    <dbReference type="NCBI Taxonomy" id="1141887"/>
    <lineage>
        <taxon>Bacteria</taxon>
        <taxon>Pseudomonadati</taxon>
        <taxon>Pseudomonadota</taxon>
        <taxon>Alphaproteobacteria</taxon>
        <taxon>Sphingomonadales</taxon>
        <taxon>Sphingomonadaceae</taxon>
        <taxon>Sphingomonas</taxon>
    </lineage>
</organism>
<keyword evidence="1 2" id="KW-0597">Phosphoprotein</keyword>
<feature type="domain" description="Response regulatory" evidence="3">
    <location>
        <begin position="11"/>
        <end position="124"/>
    </location>
</feature>
<evidence type="ECO:0000256" key="2">
    <source>
        <dbReference type="PROSITE-ProRule" id="PRU00169"/>
    </source>
</evidence>
<dbReference type="Proteomes" id="UP000218151">
    <property type="component" value="Unassembled WGS sequence"/>
</dbReference>
<dbReference type="InterPro" id="IPR001789">
    <property type="entry name" value="Sig_transdc_resp-reg_receiver"/>
</dbReference>